<evidence type="ECO:0000313" key="1">
    <source>
        <dbReference type="EMBL" id="SFV31336.1"/>
    </source>
</evidence>
<gene>
    <name evidence="1" type="ORF">SAMN05216456_1308</name>
</gene>
<reference evidence="1 2" key="1">
    <citation type="submission" date="2016-10" db="EMBL/GenBank/DDBJ databases">
        <authorList>
            <person name="de Groot N.N."/>
        </authorList>
    </citation>
    <scope>NUCLEOTIDE SEQUENCE [LARGE SCALE GENOMIC DNA]</scope>
    <source>
        <strain evidence="1 2">IPL20</strain>
    </source>
</reference>
<dbReference type="AlphaFoldDB" id="A0A1I7N9V8"/>
<accession>A0A1I7N9V8</accession>
<proteinExistence type="predicted"/>
<evidence type="ECO:0000313" key="2">
    <source>
        <dbReference type="Proteomes" id="UP000199074"/>
    </source>
</evidence>
<dbReference type="Proteomes" id="UP000199074">
    <property type="component" value="Unassembled WGS sequence"/>
</dbReference>
<sequence length="58" mass="6564">MPDYNYAFQPKGEWGTLCAIMRSDISTDLVCDNGFEAELSGLGEELQIGDRRFTRQCD</sequence>
<keyword evidence="2" id="KW-1185">Reference proteome</keyword>
<name>A0A1I7N9V8_9HYPH</name>
<protein>
    <submittedName>
        <fullName evidence="1">Uncharacterized protein</fullName>
    </submittedName>
</protein>
<organism evidence="1 2">
    <name type="scientific">Devosia crocina</name>
    <dbReference type="NCBI Taxonomy" id="429728"/>
    <lineage>
        <taxon>Bacteria</taxon>
        <taxon>Pseudomonadati</taxon>
        <taxon>Pseudomonadota</taxon>
        <taxon>Alphaproteobacteria</taxon>
        <taxon>Hyphomicrobiales</taxon>
        <taxon>Devosiaceae</taxon>
        <taxon>Devosia</taxon>
    </lineage>
</organism>
<dbReference type="EMBL" id="FPCK01000001">
    <property type="protein sequence ID" value="SFV31336.1"/>
    <property type="molecule type" value="Genomic_DNA"/>
</dbReference>